<proteinExistence type="predicted"/>
<evidence type="ECO:0000313" key="5">
    <source>
        <dbReference type="Proteomes" id="UP000606720"/>
    </source>
</evidence>
<dbReference type="InterPro" id="IPR003343">
    <property type="entry name" value="Big_2"/>
</dbReference>
<accession>A0A923RVH1</accession>
<organism evidence="4 5">
    <name type="scientific">Roseburia zhanii</name>
    <dbReference type="NCBI Taxonomy" id="2763064"/>
    <lineage>
        <taxon>Bacteria</taxon>
        <taxon>Bacillati</taxon>
        <taxon>Bacillota</taxon>
        <taxon>Clostridia</taxon>
        <taxon>Lachnospirales</taxon>
        <taxon>Lachnospiraceae</taxon>
        <taxon>Roseburia</taxon>
    </lineage>
</organism>
<dbReference type="RefSeq" id="WP_186866963.1">
    <property type="nucleotide sequence ID" value="NZ_JACOPH010000005.1"/>
</dbReference>
<protein>
    <submittedName>
        <fullName evidence="4">DUF4430 domain-containing protein</fullName>
    </submittedName>
</protein>
<dbReference type="Pfam" id="PF13306">
    <property type="entry name" value="LRR_5"/>
    <property type="match status" value="1"/>
</dbReference>
<feature type="domain" description="BIG2" evidence="3">
    <location>
        <begin position="328"/>
        <end position="404"/>
    </location>
</feature>
<sequence length="1969" mass="213870">MKKGKISKRIIAFLLALLLAGTTVPVTADAAEDASSNEETAENHAPALKGEAEKIFMKANYGTGSSSYLYFKPSDYFTDEDGDTLTYTVKKDGEVVTSDSESFRVEIKEPGKWVYTIAANDGKADSPVMTLICYGVKPSVDVSKVDGLYANKSDYIYVCSKEEDTFSLPMNFEPQIDQKLTYELSGSASVAAKAAVTITEDGEVTIRRPEDTLYNVNIYGKYGSEYIVSLNLTIYPEKPAATTDNFIVALAENADLRNPVAVNEVFNCWYGSSFNYTLEDPSIADIASGNGTGIKVTPKKLGTTKVTAAYKSAPELSCEFSITVSGVAVSIKDTDSDSVILKDGKETTYQMVAESTGTDETFTWTSSDDEIASIDDKGVLTAKKEGSVYIKAESSLSTEENPLAGGLYVQVKKEGKAYLDEISFENYNVFEGDEWFSKVSAFHSAKLEYDMQIKENNISTTNLYFIPTFDDTNVKAVLSYQVSGGDYQTMELVNGKKVNISNAYMTGPNKITIAVSDKADETNVTTYTFNVTRPYYTTNTFRALSVYPNGTTAITYPTYNNAKEGTLFALEEDGSFYKWSGFTTSRNNYKTYLYGKRTSTITFMGTFLNTNQFARVLTNGENPVDLVHNWATTPLQLDEDGETVFTIEVVSEKTYVAKKAAGEDPFETPETTYTVTAETISPLGIDAQILSAEFAAGEFYKPGFDPDVYSNKVILPSGQTSDTMTFTVPAGINVYYGSVSADNKLTAEKQDESGNNVYTKEVSGSTVTINLETVSEENPEETGVSAYTFTLKELGTKDIMPDRITEYLCLGSQYTNLGNYGNEPERTIVKNPTIVSLGNFGGYIVYQYDTPIKNDDKNPYGIDFTVYGNSFGGAGASEPGNVLVSKDGKKWYALAGSMHYTDAADWNYSMTYTKTGTGASSWTASDGRSGINYNYPLAKNYPFFSWNEENQSTMTVSGLCLGSTGKDAYGSASALYPAFGYVDVNKVPYNQKDGTAANPYTGEHGSLGDAFDLDWAVDENGMPVELDEISYIKVTTASNIYAGAIGEKSTEVATVCRTSDQAKAAVGKTEAPASIQVNGAEVQKTKDQVFSASYDKGEKITVNVDVPEGTNVYIDDYYGTKLTFDEVPEKKMFRIIAQSGEAEPYIAVVELNENKEKTGCIDTSDLTFTDITEAETAGYVNISFADNGIREDNASMEEIYRNPLGTFIKSVKVPFKQGENIPQVTLRLLNALNIDSEYTGAVEDGFYLKAIKNFTIDDVYYESLGEFDAGEKSGWMISFNNWFMDQGASKFTVEDGDVIKWQYNCQWGADIGNDWSKASAEITGLSFLEDYGTLAPEFDTETVNYTYTLKAGTAKIALEALMENYSAKMRCFVDGEEIKYRPMQEINIKDGSLIRLYSKYALYDGSFDTDTISVFINITGDADADAAYVAEAESFIDAIDQAGDAKAEAVTVARTIYNYLSDTQKALVTNYAKLEEAEKGDDGDEDLKPTPTDITAVYQATGNYLENLAKTTAPAVSSVGGEWMVLSLARGGRSVPEAYYTNVYNYVKANINAASRLHSSKSTDNSRVILGLTAAGYNVTNVAGYNLLNGLSDMDYLKKQGINGPIWALIALDSHAYTPSGNVTREALIDYILSAKCADGGYKVSGDTADADMTAMAVTALAPYYTTNEKVKAAVDTALDTLSGMQAANGGFAPVGASEVTCESAAQVVTALSALGIDADTDARFVKNGNSVLHSLVSFAAAEGGFKHTASGNVDGMATEQGYYALTAYARMKAGNTSLYNMSDVTLREQNPTVTDIPKTDQTDTKQDDTKQNDTTQDTELKDNITAALAKGTVFKVKGYRYKVTGKDTVSFVGITSKSAKSVTIPATVSYHKTTYKITAVANKALKGKAKLTTVKIGKNVKTIGAEAFRNCKKLKKITISSTGLKKVGKNAFKGIKANAAVKVPAKKLAGYKKLLKNKGLNKKAKITK</sequence>
<keyword evidence="2" id="KW-0732">Signal</keyword>
<comment type="caution">
    <text evidence="4">The sequence shown here is derived from an EMBL/GenBank/DDBJ whole genome shotgun (WGS) entry which is preliminary data.</text>
</comment>
<reference evidence="4" key="1">
    <citation type="submission" date="2020-08" db="EMBL/GenBank/DDBJ databases">
        <title>Genome public.</title>
        <authorList>
            <person name="Liu C."/>
            <person name="Sun Q."/>
        </authorList>
    </citation>
    <scope>NUCLEOTIDE SEQUENCE</scope>
    <source>
        <strain evidence="4">BX1005</strain>
    </source>
</reference>
<dbReference type="Gene3D" id="1.50.10.20">
    <property type="match status" value="1"/>
</dbReference>
<keyword evidence="5" id="KW-1185">Reference proteome</keyword>
<dbReference type="Gene3D" id="3.80.10.10">
    <property type="entry name" value="Ribonuclease Inhibitor"/>
    <property type="match status" value="1"/>
</dbReference>
<dbReference type="InterPro" id="IPR032675">
    <property type="entry name" value="LRR_dom_sf"/>
</dbReference>
<dbReference type="Proteomes" id="UP000606720">
    <property type="component" value="Unassembled WGS sequence"/>
</dbReference>
<dbReference type="SUPFAM" id="SSF49373">
    <property type="entry name" value="Invasin/intimin cell-adhesion fragments"/>
    <property type="match status" value="1"/>
</dbReference>
<name>A0A923RVH1_9FIRM</name>
<dbReference type="SUPFAM" id="SSF48239">
    <property type="entry name" value="Terpenoid cyclases/Protein prenyltransferases"/>
    <property type="match status" value="1"/>
</dbReference>
<feature type="chain" id="PRO_5036835549" evidence="2">
    <location>
        <begin position="31"/>
        <end position="1969"/>
    </location>
</feature>
<dbReference type="InterPro" id="IPR026906">
    <property type="entry name" value="LRR_5"/>
</dbReference>
<dbReference type="InterPro" id="IPR008930">
    <property type="entry name" value="Terpenoid_cyclase/PrenylTrfase"/>
</dbReference>
<evidence type="ECO:0000256" key="1">
    <source>
        <dbReference type="SAM" id="MobiDB-lite"/>
    </source>
</evidence>
<dbReference type="InterPro" id="IPR027954">
    <property type="entry name" value="Transcobalamin-like_C"/>
</dbReference>
<dbReference type="Pfam" id="PF14478">
    <property type="entry name" value="DUF4430"/>
    <property type="match status" value="1"/>
</dbReference>
<evidence type="ECO:0000313" key="4">
    <source>
        <dbReference type="EMBL" id="MBC5714234.1"/>
    </source>
</evidence>
<feature type="region of interest" description="Disordered" evidence="1">
    <location>
        <begin position="1790"/>
        <end position="1818"/>
    </location>
</feature>
<dbReference type="EMBL" id="JACOPH010000005">
    <property type="protein sequence ID" value="MBC5714234.1"/>
    <property type="molecule type" value="Genomic_DNA"/>
</dbReference>
<gene>
    <name evidence="4" type="ORF">H8S17_08435</name>
</gene>
<feature type="compositionally biased region" description="Basic and acidic residues" evidence="1">
    <location>
        <begin position="1798"/>
        <end position="1812"/>
    </location>
</feature>
<feature type="signal peptide" evidence="2">
    <location>
        <begin position="1"/>
        <end position="30"/>
    </location>
</feature>
<dbReference type="CDD" id="cd00688">
    <property type="entry name" value="ISOPREN_C2_like"/>
    <property type="match status" value="1"/>
</dbReference>
<dbReference type="InterPro" id="IPR008964">
    <property type="entry name" value="Invasin/intimin_cell_adhesion"/>
</dbReference>
<evidence type="ECO:0000259" key="3">
    <source>
        <dbReference type="SMART" id="SM00635"/>
    </source>
</evidence>
<dbReference type="SMART" id="SM00635">
    <property type="entry name" value="BID_2"/>
    <property type="match status" value="1"/>
</dbReference>
<dbReference type="Gene3D" id="2.60.40.1080">
    <property type="match status" value="1"/>
</dbReference>
<evidence type="ECO:0000256" key="2">
    <source>
        <dbReference type="SAM" id="SignalP"/>
    </source>
</evidence>
<dbReference type="Pfam" id="PF02368">
    <property type="entry name" value="Big_2"/>
    <property type="match status" value="1"/>
</dbReference>